<evidence type="ECO:0000256" key="2">
    <source>
        <dbReference type="ARBA" id="ARBA00022448"/>
    </source>
</evidence>
<feature type="transmembrane region" description="Helical" evidence="6">
    <location>
        <begin position="267"/>
        <end position="288"/>
    </location>
</feature>
<dbReference type="STRING" id="29524.SAMN02745171_00024"/>
<feature type="transmembrane region" description="Helical" evidence="6">
    <location>
        <begin position="140"/>
        <end position="163"/>
    </location>
</feature>
<dbReference type="PANTHER" id="PTHR23519:SF1">
    <property type="entry name" value="AUTOPHAGY-RELATED PROTEIN 22"/>
    <property type="match status" value="1"/>
</dbReference>
<feature type="transmembrane region" description="Helical" evidence="6">
    <location>
        <begin position="355"/>
        <end position="375"/>
    </location>
</feature>
<keyword evidence="5 6" id="KW-0472">Membrane</keyword>
<dbReference type="OrthoDB" id="9768783at2"/>
<feature type="transmembrane region" description="Helical" evidence="6">
    <location>
        <begin position="295"/>
        <end position="315"/>
    </location>
</feature>
<feature type="transmembrane region" description="Helical" evidence="6">
    <location>
        <begin position="47"/>
        <end position="67"/>
    </location>
</feature>
<evidence type="ECO:0000256" key="1">
    <source>
        <dbReference type="ARBA" id="ARBA00004127"/>
    </source>
</evidence>
<evidence type="ECO:0000256" key="4">
    <source>
        <dbReference type="ARBA" id="ARBA00022989"/>
    </source>
</evidence>
<name>A0A1T4KFI8_9PORP</name>
<feature type="transmembrane region" description="Helical" evidence="6">
    <location>
        <begin position="321"/>
        <end position="343"/>
    </location>
</feature>
<dbReference type="AlphaFoldDB" id="A0A1T4KFI8"/>
<feature type="transmembrane region" description="Helical" evidence="6">
    <location>
        <begin position="231"/>
        <end position="255"/>
    </location>
</feature>
<keyword evidence="4 6" id="KW-1133">Transmembrane helix</keyword>
<dbReference type="InterPro" id="IPR050495">
    <property type="entry name" value="ATG22/LtaA_families"/>
</dbReference>
<keyword evidence="3 6" id="KW-0812">Transmembrane</keyword>
<dbReference type="EMBL" id="FUXE01000001">
    <property type="protein sequence ID" value="SJZ41170.1"/>
    <property type="molecule type" value="Genomic_DNA"/>
</dbReference>
<feature type="transmembrane region" description="Helical" evidence="6">
    <location>
        <begin position="175"/>
        <end position="198"/>
    </location>
</feature>
<dbReference type="SUPFAM" id="SSF103473">
    <property type="entry name" value="MFS general substrate transporter"/>
    <property type="match status" value="1"/>
</dbReference>
<dbReference type="RefSeq" id="WP_078736006.1">
    <property type="nucleotide sequence ID" value="NZ_FUXE01000001.1"/>
</dbReference>
<protein>
    <submittedName>
        <fullName evidence="7">MFS transporter, UMF1 family</fullName>
    </submittedName>
</protein>
<gene>
    <name evidence="7" type="ORF">SAMN02745171_00024</name>
</gene>
<feature type="transmembrane region" description="Helical" evidence="6">
    <location>
        <begin position="387"/>
        <end position="405"/>
    </location>
</feature>
<evidence type="ECO:0000256" key="3">
    <source>
        <dbReference type="ARBA" id="ARBA00022692"/>
    </source>
</evidence>
<dbReference type="InterPro" id="IPR036259">
    <property type="entry name" value="MFS_trans_sf"/>
</dbReference>
<feature type="transmembrane region" description="Helical" evidence="6">
    <location>
        <begin position="105"/>
        <end position="128"/>
    </location>
</feature>
<comment type="subcellular location">
    <subcellularLocation>
        <location evidence="1">Endomembrane system</location>
        <topology evidence="1">Multi-pass membrane protein</topology>
    </subcellularLocation>
</comment>
<accession>A0A1T4KFI8</accession>
<proteinExistence type="predicted"/>
<reference evidence="8" key="1">
    <citation type="submission" date="2017-02" db="EMBL/GenBank/DDBJ databases">
        <authorList>
            <person name="Varghese N."/>
            <person name="Submissions S."/>
        </authorList>
    </citation>
    <scope>NUCLEOTIDE SEQUENCE [LARGE SCALE GENOMIC DNA]</scope>
    <source>
        <strain evidence="8">ATCC 51356</strain>
    </source>
</reference>
<dbReference type="Proteomes" id="UP000190121">
    <property type="component" value="Unassembled WGS sequence"/>
</dbReference>
<dbReference type="PANTHER" id="PTHR23519">
    <property type="entry name" value="AUTOPHAGY-RELATED PROTEIN 22"/>
    <property type="match status" value="1"/>
</dbReference>
<keyword evidence="2" id="KW-0813">Transport</keyword>
<organism evidence="7 8">
    <name type="scientific">Porphyromonas circumdentaria</name>
    <dbReference type="NCBI Taxonomy" id="29524"/>
    <lineage>
        <taxon>Bacteria</taxon>
        <taxon>Pseudomonadati</taxon>
        <taxon>Bacteroidota</taxon>
        <taxon>Bacteroidia</taxon>
        <taxon>Bacteroidales</taxon>
        <taxon>Porphyromonadaceae</taxon>
        <taxon>Porphyromonas</taxon>
    </lineage>
</organism>
<sequence length="417" mass="46611">MKKNTVSRLAWVSYDFANSAFHLLIPTVLFPLFYQGMLSPNPLVSDLFWSIIVSLPVLIAGISAPFIGAMLDRNKKNKTFFIISTSASIFLTFLLGYISPLNHNYLLLIIFALCMLSFNLSQFTYDAFLPNQIEGKGTAMLSGLGWGFGYLGGILCMLPIAFIIKDKTLPNDYSSYQTCFLIVGLFYLVFSLPSFFLINSTKARKKKESLGISPYIKVFSTIKNWKKNRHIFLFLITFYLINDGLSTLVYFTSIFASKTLQMSAKEILTAFLFVQLIGVPSTIFFCYLSERIGYLKMFASTVILWIFISLGFLIVSNTVEFYVLSFVVGLVIGTTPALGRAILSSYLTRHEDAIEFFGFNAFASRISAVLGPLLFGIISSTFESQKLGLLSLIVFFGLGLVGLKLQQKFSSSSTVYK</sequence>
<dbReference type="Gene3D" id="1.20.1250.20">
    <property type="entry name" value="MFS general substrate transporter like domains"/>
    <property type="match status" value="2"/>
</dbReference>
<feature type="transmembrane region" description="Helical" evidence="6">
    <location>
        <begin position="12"/>
        <end position="35"/>
    </location>
</feature>
<dbReference type="InterPro" id="IPR024671">
    <property type="entry name" value="Atg22-like"/>
</dbReference>
<dbReference type="GO" id="GO:0012505">
    <property type="term" value="C:endomembrane system"/>
    <property type="evidence" value="ECO:0007669"/>
    <property type="project" value="UniProtKB-SubCell"/>
</dbReference>
<evidence type="ECO:0000313" key="8">
    <source>
        <dbReference type="Proteomes" id="UP000190121"/>
    </source>
</evidence>
<feature type="transmembrane region" description="Helical" evidence="6">
    <location>
        <begin position="79"/>
        <end position="99"/>
    </location>
</feature>
<evidence type="ECO:0000256" key="6">
    <source>
        <dbReference type="SAM" id="Phobius"/>
    </source>
</evidence>
<keyword evidence="8" id="KW-1185">Reference proteome</keyword>
<dbReference type="Pfam" id="PF11700">
    <property type="entry name" value="ATG22"/>
    <property type="match status" value="1"/>
</dbReference>
<evidence type="ECO:0000256" key="5">
    <source>
        <dbReference type="ARBA" id="ARBA00023136"/>
    </source>
</evidence>
<evidence type="ECO:0000313" key="7">
    <source>
        <dbReference type="EMBL" id="SJZ41170.1"/>
    </source>
</evidence>